<dbReference type="SUPFAM" id="SSF56112">
    <property type="entry name" value="Protein kinase-like (PK-like)"/>
    <property type="match status" value="1"/>
</dbReference>
<reference evidence="3" key="1">
    <citation type="submission" date="2016-06" db="UniProtKB">
        <authorList>
            <consortium name="WormBaseParasite"/>
        </authorList>
    </citation>
    <scope>IDENTIFICATION</scope>
</reference>
<protein>
    <submittedName>
        <fullName evidence="3">Protein kinase domain-containing protein</fullName>
    </submittedName>
</protein>
<dbReference type="WBParaSite" id="GPUH_0001803801-mRNA-1">
    <property type="protein sequence ID" value="GPUH_0001803801-mRNA-1"/>
    <property type="gene ID" value="GPUH_0001803801"/>
</dbReference>
<sequence length="124" mass="13775">MAYIDPRAVSANCRHAAQDGAIWDSCSWHSHWLKALLALYAVLTALLAAPATTERARTSGDGVYDSEQSCCLLSKCRQQQCRFKIIRRLGSGSFGKVSLAYDRETNRQVSSWISSNVYQTVNIT</sequence>
<gene>
    <name evidence="1" type="ORF">GPUH_LOCUS18014</name>
</gene>
<evidence type="ECO:0000313" key="2">
    <source>
        <dbReference type="Proteomes" id="UP000271098"/>
    </source>
</evidence>
<dbReference type="EMBL" id="UYRT01086064">
    <property type="protein sequence ID" value="VDN30880.1"/>
    <property type="molecule type" value="Genomic_DNA"/>
</dbReference>
<accession>A0A183EAM2</accession>
<dbReference type="Proteomes" id="UP000271098">
    <property type="component" value="Unassembled WGS sequence"/>
</dbReference>
<reference evidence="1 2" key="2">
    <citation type="submission" date="2018-11" db="EMBL/GenBank/DDBJ databases">
        <authorList>
            <consortium name="Pathogen Informatics"/>
        </authorList>
    </citation>
    <scope>NUCLEOTIDE SEQUENCE [LARGE SCALE GENOMIC DNA]</scope>
</reference>
<dbReference type="InterPro" id="IPR011009">
    <property type="entry name" value="Kinase-like_dom_sf"/>
</dbReference>
<dbReference type="AlphaFoldDB" id="A0A183EAM2"/>
<dbReference type="OrthoDB" id="5872408at2759"/>
<organism evidence="3">
    <name type="scientific">Gongylonema pulchrum</name>
    <dbReference type="NCBI Taxonomy" id="637853"/>
    <lineage>
        <taxon>Eukaryota</taxon>
        <taxon>Metazoa</taxon>
        <taxon>Ecdysozoa</taxon>
        <taxon>Nematoda</taxon>
        <taxon>Chromadorea</taxon>
        <taxon>Rhabditida</taxon>
        <taxon>Spirurina</taxon>
        <taxon>Spiruromorpha</taxon>
        <taxon>Spiruroidea</taxon>
        <taxon>Gongylonematidae</taxon>
        <taxon>Gongylonema</taxon>
    </lineage>
</organism>
<proteinExistence type="predicted"/>
<dbReference type="Gene3D" id="3.30.200.20">
    <property type="entry name" value="Phosphorylase Kinase, domain 1"/>
    <property type="match status" value="1"/>
</dbReference>
<evidence type="ECO:0000313" key="3">
    <source>
        <dbReference type="WBParaSite" id="GPUH_0001803801-mRNA-1"/>
    </source>
</evidence>
<evidence type="ECO:0000313" key="1">
    <source>
        <dbReference type="EMBL" id="VDN30880.1"/>
    </source>
</evidence>
<name>A0A183EAM2_9BILA</name>
<keyword evidence="2" id="KW-1185">Reference proteome</keyword>